<dbReference type="PANTHER" id="PTHR43586">
    <property type="entry name" value="CYSTEINE DESULFURASE"/>
    <property type="match status" value="1"/>
</dbReference>
<protein>
    <recommendedName>
        <fullName evidence="3">Aminotransferase class V domain-containing protein</fullName>
    </recommendedName>
</protein>
<dbReference type="Pfam" id="PF00266">
    <property type="entry name" value="Aminotran_5"/>
    <property type="match status" value="2"/>
</dbReference>
<evidence type="ECO:0000259" key="3">
    <source>
        <dbReference type="Pfam" id="PF00266"/>
    </source>
</evidence>
<dbReference type="InterPro" id="IPR015421">
    <property type="entry name" value="PyrdxlP-dep_Trfase_major"/>
</dbReference>
<evidence type="ECO:0000256" key="1">
    <source>
        <dbReference type="ARBA" id="ARBA00022898"/>
    </source>
</evidence>
<feature type="domain" description="Aminotransferase class V" evidence="3">
    <location>
        <begin position="332"/>
        <end position="460"/>
    </location>
</feature>
<dbReference type="SUPFAM" id="SSF53383">
    <property type="entry name" value="PLP-dependent transferases"/>
    <property type="match status" value="1"/>
</dbReference>
<proteinExistence type="predicted"/>
<feature type="region of interest" description="Disordered" evidence="2">
    <location>
        <begin position="1"/>
        <end position="45"/>
    </location>
</feature>
<dbReference type="Gene3D" id="3.40.640.10">
    <property type="entry name" value="Type I PLP-dependent aspartate aminotransferase-like (Major domain)"/>
    <property type="match status" value="1"/>
</dbReference>
<name>A0A7J6UGE7_PEROL</name>
<comment type="caution">
    <text evidence="4">The sequence shown here is derived from an EMBL/GenBank/DDBJ whole genome shotgun (WGS) entry which is preliminary data.</text>
</comment>
<dbReference type="EMBL" id="JABANO010003738">
    <property type="protein sequence ID" value="KAF4756362.1"/>
    <property type="molecule type" value="Genomic_DNA"/>
</dbReference>
<sequence>MSVIGHTRLETPRHGGLYSASTLRRREPPKWRSPTTGEGSSLVTPLKAKHYSPATPWTESTMMDDRSWLESVDTPVPTERASLLTITPVERFHPVPHDAATVASDEDDYHSLVNSLRQQCIGEEEHVPCPLDGSHRRLIYCDYTASGRALRSLEDFMSNQVCPMYANTHSVASATARQTAHFREEARDRVKQYFNCSEDDSAIFCGAGATGAIRKFEDMLIKSRVFAPPKSERKLRRAVVIVDPVAHHSSLLPFREMTRLYPLGKGVKSRAVTGSHVELAKTRTSPEAIEVELVVLPLDGTKGIASVEGLREVLEQISIFNRHHGADYAIPVVILSACSNVTGACQDMPSVSTLVHTFRGIIAWDCAAIAAHRKVDMNPATHPEGYIDFAFISPHKLLGGPGTSGILLCKKKRQTNSIPTICGGGTVEFVSSRGHYYISDLEEREEAVLLKSIVSLSLAAAMRPGGSKPPLIKYHRACYFTVRPTLCYYNENMVDSLSPAMLRLPEGEHFWMADSPKVQTDPVSRNLLSALATPREKQCASPAALTKPRDDPLIPAQLSSVLWFALPVDTIWSLKRAGRVERSQPEVCTDLNVPIFAKSSAQTGRISRKTESVLNARTWSDRAPSPVVPPPPPQVRPSIPQMLKMMIGQRVACHAEKNQ</sequence>
<keyword evidence="1" id="KW-0663">Pyridoxal phosphate</keyword>
<evidence type="ECO:0000313" key="4">
    <source>
        <dbReference type="EMBL" id="KAF4756362.1"/>
    </source>
</evidence>
<dbReference type="InterPro" id="IPR000192">
    <property type="entry name" value="Aminotrans_V_dom"/>
</dbReference>
<organism evidence="4 5">
    <name type="scientific">Perkinsus olseni</name>
    <name type="common">Perkinsus atlanticus</name>
    <dbReference type="NCBI Taxonomy" id="32597"/>
    <lineage>
        <taxon>Eukaryota</taxon>
        <taxon>Sar</taxon>
        <taxon>Alveolata</taxon>
        <taxon>Perkinsozoa</taxon>
        <taxon>Perkinsea</taxon>
        <taxon>Perkinsida</taxon>
        <taxon>Perkinsidae</taxon>
        <taxon>Perkinsus</taxon>
    </lineage>
</organism>
<reference evidence="4 5" key="1">
    <citation type="submission" date="2020-04" db="EMBL/GenBank/DDBJ databases">
        <title>Perkinsus olseni comparative genomics.</title>
        <authorList>
            <person name="Bogema D.R."/>
        </authorList>
    </citation>
    <scope>NUCLEOTIDE SEQUENCE [LARGE SCALE GENOMIC DNA]</scope>
    <source>
        <strain evidence="4 5">ATCC PRA-207</strain>
    </source>
</reference>
<keyword evidence="5" id="KW-1185">Reference proteome</keyword>
<evidence type="ECO:0000256" key="2">
    <source>
        <dbReference type="SAM" id="MobiDB-lite"/>
    </source>
</evidence>
<feature type="domain" description="Aminotransferase class V" evidence="3">
    <location>
        <begin position="139"/>
        <end position="258"/>
    </location>
</feature>
<dbReference type="Proteomes" id="UP000553632">
    <property type="component" value="Unassembled WGS sequence"/>
</dbReference>
<dbReference type="PANTHER" id="PTHR43586:SF8">
    <property type="entry name" value="CYSTEINE DESULFURASE 1, CHLOROPLASTIC"/>
    <property type="match status" value="1"/>
</dbReference>
<dbReference type="AlphaFoldDB" id="A0A7J6UGE7"/>
<accession>A0A7J6UGE7</accession>
<dbReference type="OMA" id="TKRDRHK"/>
<evidence type="ECO:0000313" key="5">
    <source>
        <dbReference type="Proteomes" id="UP000553632"/>
    </source>
</evidence>
<dbReference type="InterPro" id="IPR015424">
    <property type="entry name" value="PyrdxlP-dep_Trfase"/>
</dbReference>
<gene>
    <name evidence="4" type="ORF">FOZ63_011819</name>
</gene>
<feature type="compositionally biased region" description="Polar residues" evidence="2">
    <location>
        <begin position="33"/>
        <end position="43"/>
    </location>
</feature>